<gene>
    <name evidence="9" type="ORF">CINCED_3A013012</name>
</gene>
<dbReference type="Proteomes" id="UP000325440">
    <property type="component" value="Unassembled WGS sequence"/>
</dbReference>
<keyword evidence="6" id="KW-0325">Glycoprotein</keyword>
<accession>A0A5E4N6M1</accession>
<name>A0A5E4N6M1_9HEMI</name>
<evidence type="ECO:0000256" key="5">
    <source>
        <dbReference type="ARBA" id="ARBA00023098"/>
    </source>
</evidence>
<keyword evidence="2" id="KW-0732">Signal</keyword>
<dbReference type="PANTHER" id="PTHR12370">
    <property type="entry name" value="PHOSPHOLIPASE B-RELATED"/>
    <property type="match status" value="1"/>
</dbReference>
<keyword evidence="4 7" id="KW-0442">Lipid degradation</keyword>
<keyword evidence="8" id="KW-0812">Transmembrane</keyword>
<dbReference type="GO" id="GO:0009395">
    <property type="term" value="P:phospholipid catabolic process"/>
    <property type="evidence" value="ECO:0007669"/>
    <property type="project" value="TreeGrafter"/>
</dbReference>
<evidence type="ECO:0000256" key="8">
    <source>
        <dbReference type="SAM" id="Phobius"/>
    </source>
</evidence>
<protein>
    <recommendedName>
        <fullName evidence="7">Phospholipase B-like</fullName>
        <ecNumber evidence="7">3.1.1.-</ecNumber>
    </recommendedName>
</protein>
<dbReference type="EMBL" id="CABPRJ010001460">
    <property type="protein sequence ID" value="VVC38026.1"/>
    <property type="molecule type" value="Genomic_DNA"/>
</dbReference>
<evidence type="ECO:0000256" key="1">
    <source>
        <dbReference type="ARBA" id="ARBA00007835"/>
    </source>
</evidence>
<evidence type="ECO:0000256" key="2">
    <source>
        <dbReference type="ARBA" id="ARBA00022729"/>
    </source>
</evidence>
<dbReference type="Pfam" id="PF04916">
    <property type="entry name" value="Phospholip_B"/>
    <property type="match status" value="1"/>
</dbReference>
<keyword evidence="5 7" id="KW-0443">Lipid metabolism</keyword>
<comment type="similarity">
    <text evidence="1 7">Belongs to the phospholipase B-like family.</text>
</comment>
<evidence type="ECO:0000256" key="6">
    <source>
        <dbReference type="ARBA" id="ARBA00023180"/>
    </source>
</evidence>
<dbReference type="GO" id="GO:0005576">
    <property type="term" value="C:extracellular region"/>
    <property type="evidence" value="ECO:0007669"/>
    <property type="project" value="TreeGrafter"/>
</dbReference>
<dbReference type="GO" id="GO:0004620">
    <property type="term" value="F:phospholipase activity"/>
    <property type="evidence" value="ECO:0007669"/>
    <property type="project" value="InterPro"/>
</dbReference>
<dbReference type="OrthoDB" id="419508at2759"/>
<keyword evidence="3 7" id="KW-0378">Hydrolase</keyword>
<reference evidence="9 10" key="1">
    <citation type="submission" date="2019-08" db="EMBL/GenBank/DDBJ databases">
        <authorList>
            <person name="Alioto T."/>
            <person name="Alioto T."/>
            <person name="Gomez Garrido J."/>
        </authorList>
    </citation>
    <scope>NUCLEOTIDE SEQUENCE [LARGE SCALE GENOMIC DNA]</scope>
</reference>
<dbReference type="AlphaFoldDB" id="A0A5E4N6M1"/>
<dbReference type="PANTHER" id="PTHR12370:SF3">
    <property type="entry name" value="PHOSPHOLIPASE B-LIKE 2-RELATED"/>
    <property type="match status" value="1"/>
</dbReference>
<dbReference type="Gene3D" id="3.60.60.30">
    <property type="match status" value="1"/>
</dbReference>
<comment type="function">
    <text evidence="7">Putative phospholipase.</text>
</comment>
<evidence type="ECO:0000256" key="3">
    <source>
        <dbReference type="ARBA" id="ARBA00022801"/>
    </source>
</evidence>
<evidence type="ECO:0000313" key="10">
    <source>
        <dbReference type="Proteomes" id="UP000325440"/>
    </source>
</evidence>
<dbReference type="InterPro" id="IPR007000">
    <property type="entry name" value="PLipase_B-like"/>
</dbReference>
<keyword evidence="8" id="KW-0472">Membrane</keyword>
<dbReference type="EC" id="3.1.1.-" evidence="7"/>
<proteinExistence type="inferred from homology"/>
<keyword evidence="10" id="KW-1185">Reference proteome</keyword>
<evidence type="ECO:0000256" key="4">
    <source>
        <dbReference type="ARBA" id="ARBA00022963"/>
    </source>
</evidence>
<organism evidence="9 10">
    <name type="scientific">Cinara cedri</name>
    <dbReference type="NCBI Taxonomy" id="506608"/>
    <lineage>
        <taxon>Eukaryota</taxon>
        <taxon>Metazoa</taxon>
        <taxon>Ecdysozoa</taxon>
        <taxon>Arthropoda</taxon>
        <taxon>Hexapoda</taxon>
        <taxon>Insecta</taxon>
        <taxon>Pterygota</taxon>
        <taxon>Neoptera</taxon>
        <taxon>Paraneoptera</taxon>
        <taxon>Hemiptera</taxon>
        <taxon>Sternorrhyncha</taxon>
        <taxon>Aphidomorpha</taxon>
        <taxon>Aphidoidea</taxon>
        <taxon>Aphididae</taxon>
        <taxon>Lachninae</taxon>
        <taxon>Cinara</taxon>
    </lineage>
</organism>
<keyword evidence="8" id="KW-1133">Transmembrane helix</keyword>
<evidence type="ECO:0000313" key="9">
    <source>
        <dbReference type="EMBL" id="VVC38026.1"/>
    </source>
</evidence>
<sequence>MLKVVGASWAQTQLSWCLIITITMLGLIAFYFGGTIRNEYDGKYAATAFWSKEFGLRIDFCGQNNDPLKVRKGVARAYYRPDLTKNGWAVLEVETQAEYPDHIQAKAAGHLEGSLTWQMIYWHWKNSIENTCNRRKKFCDRIRKYLEENTDEIKQIAKENDETDPFWHQVNLYYLQLKALEEGWRFGVKRSRQDIDIPSVDFLWMNIIPDLNDFEKKWNATKYFNPDKPPLSTTFVKIIDTDPIDFVLAQSTSGSYGSMLRIQKRYSFGYHETNSINSALIHGKIVEFTSYPGSIFSQDDFYKITKRGSLTETTVVGTEIQNNNRQLWEKIMKSDQVLLGARVMAANRLASNSKKWYEVFSKNNSGTGNKQWLVISANNTSIEFGVIEQMPGIVGYDELSQTVLSSGYWICNSYPSLEQIVYISNNNDAYMALYDGNGNPVATVLLGGRETVTDKASLEKLMRGAEMSLIGRSDLLGIKTIGMFRRLSNQSFVEQLIAANRHQSAGFTTQLKDDRMTIIMNKLPASAETDDKLDMDKTLTGLIDLKIASANTNGFSALAGPIFTIDRTEVEPFQWSESPIRHLPHFGHPDVWDYDMESINWVWN</sequence>
<feature type="transmembrane region" description="Helical" evidence="8">
    <location>
        <begin position="13"/>
        <end position="33"/>
    </location>
</feature>
<evidence type="ECO:0000256" key="7">
    <source>
        <dbReference type="RuleBase" id="RU364138"/>
    </source>
</evidence>